<sequence length="209" mass="22835">MGQTLPVIHPGNAIQECHLLGPGRAAVGAPGGAQAQTLFERKATMTVEKRTLKSSKAKQASLSGQASLIKFIMLMLKSRRALLHLRQLKGHGFIDISCGKRKLVPHHTGTLNVVITALPRDIGGRNDSNRHPWVCKRKQGNKPLELVDRDREKNRSPAIQEKTVSDLLSCLDPHKAMRLDGIPLKVLKGLVEEQKTLPSHSPSVIISPG</sequence>
<reference evidence="1 2" key="1">
    <citation type="submission" date="2018-07" db="EMBL/GenBank/DDBJ databases">
        <title>A high quality draft genome assembly of the barn swallow (H. rustica rustica).</title>
        <authorList>
            <person name="Formenti G."/>
            <person name="Chiara M."/>
            <person name="Poveda L."/>
            <person name="Francoijs K.-J."/>
            <person name="Bonisoli-Alquati A."/>
            <person name="Canova L."/>
            <person name="Gianfranceschi L."/>
            <person name="Horner D.S."/>
            <person name="Saino N."/>
        </authorList>
    </citation>
    <scope>NUCLEOTIDE SEQUENCE [LARGE SCALE GENOMIC DNA]</scope>
    <source>
        <strain evidence="1">Chelidonia</strain>
        <tissue evidence="1">Blood</tissue>
    </source>
</reference>
<dbReference type="AlphaFoldDB" id="A0A3M0JUY0"/>
<organism evidence="1 2">
    <name type="scientific">Hirundo rustica rustica</name>
    <dbReference type="NCBI Taxonomy" id="333673"/>
    <lineage>
        <taxon>Eukaryota</taxon>
        <taxon>Metazoa</taxon>
        <taxon>Chordata</taxon>
        <taxon>Craniata</taxon>
        <taxon>Vertebrata</taxon>
        <taxon>Euteleostomi</taxon>
        <taxon>Archelosauria</taxon>
        <taxon>Archosauria</taxon>
        <taxon>Dinosauria</taxon>
        <taxon>Saurischia</taxon>
        <taxon>Theropoda</taxon>
        <taxon>Coelurosauria</taxon>
        <taxon>Aves</taxon>
        <taxon>Neognathae</taxon>
        <taxon>Neoaves</taxon>
        <taxon>Telluraves</taxon>
        <taxon>Australaves</taxon>
        <taxon>Passeriformes</taxon>
        <taxon>Sylvioidea</taxon>
        <taxon>Hirundinidae</taxon>
        <taxon>Hirundo</taxon>
    </lineage>
</organism>
<gene>
    <name evidence="1" type="ORF">DUI87_18017</name>
</gene>
<comment type="caution">
    <text evidence="1">The sequence shown here is derived from an EMBL/GenBank/DDBJ whole genome shotgun (WGS) entry which is preliminary data.</text>
</comment>
<protein>
    <submittedName>
        <fullName evidence="1">Uncharacterized protein</fullName>
    </submittedName>
</protein>
<evidence type="ECO:0000313" key="1">
    <source>
        <dbReference type="EMBL" id="RMC04843.1"/>
    </source>
</evidence>
<name>A0A3M0JUY0_HIRRU</name>
<dbReference type="Proteomes" id="UP000269221">
    <property type="component" value="Unassembled WGS sequence"/>
</dbReference>
<dbReference type="EMBL" id="QRBI01000123">
    <property type="protein sequence ID" value="RMC04843.1"/>
    <property type="molecule type" value="Genomic_DNA"/>
</dbReference>
<keyword evidence="2" id="KW-1185">Reference proteome</keyword>
<proteinExistence type="predicted"/>
<accession>A0A3M0JUY0</accession>
<evidence type="ECO:0000313" key="2">
    <source>
        <dbReference type="Proteomes" id="UP000269221"/>
    </source>
</evidence>